<dbReference type="EMBL" id="BLLF01000706">
    <property type="protein sequence ID" value="GFH14263.1"/>
    <property type="molecule type" value="Genomic_DNA"/>
</dbReference>
<sequence length="105" mass="11554">MKRDSSNRNNSKSQVQAQVMMCPEVEPEIACKIKPKPCWKSLVYADTPAACRAEPGGCHHGAHATVDLHPFSVVAFNQVNSLLHMPQPTGELLPGQQHPRNEEAE</sequence>
<gene>
    <name evidence="2" type="ORF">HaLaN_10286</name>
</gene>
<organism evidence="2 3">
    <name type="scientific">Haematococcus lacustris</name>
    <name type="common">Green alga</name>
    <name type="synonym">Haematococcus pluvialis</name>
    <dbReference type="NCBI Taxonomy" id="44745"/>
    <lineage>
        <taxon>Eukaryota</taxon>
        <taxon>Viridiplantae</taxon>
        <taxon>Chlorophyta</taxon>
        <taxon>core chlorophytes</taxon>
        <taxon>Chlorophyceae</taxon>
        <taxon>CS clade</taxon>
        <taxon>Chlamydomonadales</taxon>
        <taxon>Haematococcaceae</taxon>
        <taxon>Haematococcus</taxon>
    </lineage>
</organism>
<protein>
    <submittedName>
        <fullName evidence="2">Uncharacterized protein</fullName>
    </submittedName>
</protein>
<accession>A0A699YVP5</accession>
<proteinExistence type="predicted"/>
<comment type="caution">
    <text evidence="2">The sequence shown here is derived from an EMBL/GenBank/DDBJ whole genome shotgun (WGS) entry which is preliminary data.</text>
</comment>
<keyword evidence="3" id="KW-1185">Reference proteome</keyword>
<evidence type="ECO:0000313" key="2">
    <source>
        <dbReference type="EMBL" id="GFH14263.1"/>
    </source>
</evidence>
<dbReference type="Proteomes" id="UP000485058">
    <property type="component" value="Unassembled WGS sequence"/>
</dbReference>
<name>A0A699YVP5_HAELA</name>
<feature type="non-terminal residue" evidence="2">
    <location>
        <position position="105"/>
    </location>
</feature>
<reference evidence="2 3" key="1">
    <citation type="submission" date="2020-02" db="EMBL/GenBank/DDBJ databases">
        <title>Draft genome sequence of Haematococcus lacustris strain NIES-144.</title>
        <authorList>
            <person name="Morimoto D."/>
            <person name="Nakagawa S."/>
            <person name="Yoshida T."/>
            <person name="Sawayama S."/>
        </authorList>
    </citation>
    <scope>NUCLEOTIDE SEQUENCE [LARGE SCALE GENOMIC DNA]</scope>
    <source>
        <strain evidence="2 3">NIES-144</strain>
    </source>
</reference>
<evidence type="ECO:0000313" key="3">
    <source>
        <dbReference type="Proteomes" id="UP000485058"/>
    </source>
</evidence>
<feature type="region of interest" description="Disordered" evidence="1">
    <location>
        <begin position="86"/>
        <end position="105"/>
    </location>
</feature>
<evidence type="ECO:0000256" key="1">
    <source>
        <dbReference type="SAM" id="MobiDB-lite"/>
    </source>
</evidence>
<dbReference type="AlphaFoldDB" id="A0A699YVP5"/>